<dbReference type="PANTHER" id="PTHR43245:SF51">
    <property type="entry name" value="SHORT CHAIN DEHYDROGENASE_REDUCTASE FAMILY 42E, MEMBER 2"/>
    <property type="match status" value="1"/>
</dbReference>
<name>A0A517SGT5_9PLAN</name>
<sequence length="334" mass="35842">MNALVTGGGGFLGRYVVEQLLAAGAKVRVYSRRRFPELEAQGVVSLAGDLRDAGRVADACQGVDTVFHTAAVPGIWGPWSLYYETNVVGTQNVIAGCVASGVARLVYTSSPSVVYDGRPHEGADESLPFPDHFSAHYPKSKALAEQAVLAANGSAGLRTIALRPHLIWGPRDNHLLPRLIQRARLGRLRQVGDGRNKVSMSYVENTAHAHLLAASALSEGRACAGKAYFINEPEPVVLWAWVNQLLAAAGLPPVRGKVPTSVAWMAGAGLEAVARLMRSKNEPIMTRFLASQLSSSHWYRIDAAARDFGYGPVVSAEEGLRRTTPDLRRWAGGG</sequence>
<comment type="similarity">
    <text evidence="1">Belongs to the 3-beta-HSD family.</text>
</comment>
<evidence type="ECO:0000256" key="2">
    <source>
        <dbReference type="ARBA" id="ARBA00023002"/>
    </source>
</evidence>
<dbReference type="Gene3D" id="3.40.50.720">
    <property type="entry name" value="NAD(P)-binding Rossmann-like Domain"/>
    <property type="match status" value="1"/>
</dbReference>
<organism evidence="4 5">
    <name type="scientific">Caulifigura coniformis</name>
    <dbReference type="NCBI Taxonomy" id="2527983"/>
    <lineage>
        <taxon>Bacteria</taxon>
        <taxon>Pseudomonadati</taxon>
        <taxon>Planctomycetota</taxon>
        <taxon>Planctomycetia</taxon>
        <taxon>Planctomycetales</taxon>
        <taxon>Planctomycetaceae</taxon>
        <taxon>Caulifigura</taxon>
    </lineage>
</organism>
<evidence type="ECO:0000313" key="5">
    <source>
        <dbReference type="Proteomes" id="UP000315700"/>
    </source>
</evidence>
<dbReference type="AlphaFoldDB" id="A0A517SGT5"/>
<dbReference type="FunCoup" id="A0A517SGT5">
    <property type="interactions" value="306"/>
</dbReference>
<dbReference type="EMBL" id="CP036271">
    <property type="protein sequence ID" value="QDT55339.1"/>
    <property type="molecule type" value="Genomic_DNA"/>
</dbReference>
<accession>A0A517SGT5</accession>
<evidence type="ECO:0000313" key="4">
    <source>
        <dbReference type="EMBL" id="QDT55339.1"/>
    </source>
</evidence>
<keyword evidence="2" id="KW-0560">Oxidoreductase</keyword>
<reference evidence="4 5" key="1">
    <citation type="submission" date="2019-02" db="EMBL/GenBank/DDBJ databases">
        <title>Deep-cultivation of Planctomycetes and their phenomic and genomic characterization uncovers novel biology.</title>
        <authorList>
            <person name="Wiegand S."/>
            <person name="Jogler M."/>
            <person name="Boedeker C."/>
            <person name="Pinto D."/>
            <person name="Vollmers J."/>
            <person name="Rivas-Marin E."/>
            <person name="Kohn T."/>
            <person name="Peeters S.H."/>
            <person name="Heuer A."/>
            <person name="Rast P."/>
            <person name="Oberbeckmann S."/>
            <person name="Bunk B."/>
            <person name="Jeske O."/>
            <person name="Meyerdierks A."/>
            <person name="Storesund J.E."/>
            <person name="Kallscheuer N."/>
            <person name="Luecker S."/>
            <person name="Lage O.M."/>
            <person name="Pohl T."/>
            <person name="Merkel B.J."/>
            <person name="Hornburger P."/>
            <person name="Mueller R.-W."/>
            <person name="Bruemmer F."/>
            <person name="Labrenz M."/>
            <person name="Spormann A.M."/>
            <person name="Op den Camp H."/>
            <person name="Overmann J."/>
            <person name="Amann R."/>
            <person name="Jetten M.S.M."/>
            <person name="Mascher T."/>
            <person name="Medema M.H."/>
            <person name="Devos D.P."/>
            <person name="Kaster A.-K."/>
            <person name="Ovreas L."/>
            <person name="Rohde M."/>
            <person name="Galperin M.Y."/>
            <person name="Jogler C."/>
        </authorList>
    </citation>
    <scope>NUCLEOTIDE SEQUENCE [LARGE SCALE GENOMIC DNA]</scope>
    <source>
        <strain evidence="4 5">Pan44</strain>
    </source>
</reference>
<evidence type="ECO:0000259" key="3">
    <source>
        <dbReference type="Pfam" id="PF01073"/>
    </source>
</evidence>
<gene>
    <name evidence="4" type="ORF">Pan44_33820</name>
</gene>
<dbReference type="OrthoDB" id="9811743at2"/>
<dbReference type="InterPro" id="IPR050177">
    <property type="entry name" value="Lipid_A_modif_metabolic_enz"/>
</dbReference>
<dbReference type="Pfam" id="PF01073">
    <property type="entry name" value="3Beta_HSD"/>
    <property type="match status" value="1"/>
</dbReference>
<dbReference type="InterPro" id="IPR002225">
    <property type="entry name" value="3Beta_OHSteriod_DH/Estase"/>
</dbReference>
<dbReference type="Proteomes" id="UP000315700">
    <property type="component" value="Chromosome"/>
</dbReference>
<dbReference type="PANTHER" id="PTHR43245">
    <property type="entry name" value="BIFUNCTIONAL POLYMYXIN RESISTANCE PROTEIN ARNA"/>
    <property type="match status" value="1"/>
</dbReference>
<feature type="domain" description="3-beta hydroxysteroid dehydrogenase/isomerase" evidence="3">
    <location>
        <begin position="4"/>
        <end position="252"/>
    </location>
</feature>
<dbReference type="SUPFAM" id="SSF51735">
    <property type="entry name" value="NAD(P)-binding Rossmann-fold domains"/>
    <property type="match status" value="1"/>
</dbReference>
<proteinExistence type="inferred from homology"/>
<dbReference type="InterPro" id="IPR036291">
    <property type="entry name" value="NAD(P)-bd_dom_sf"/>
</dbReference>
<dbReference type="KEGG" id="ccos:Pan44_33820"/>
<keyword evidence="5" id="KW-1185">Reference proteome</keyword>
<dbReference type="GO" id="GO:0016616">
    <property type="term" value="F:oxidoreductase activity, acting on the CH-OH group of donors, NAD or NADP as acceptor"/>
    <property type="evidence" value="ECO:0007669"/>
    <property type="project" value="InterPro"/>
</dbReference>
<keyword evidence="4" id="KW-0413">Isomerase</keyword>
<evidence type="ECO:0000256" key="1">
    <source>
        <dbReference type="ARBA" id="ARBA00009219"/>
    </source>
</evidence>
<dbReference type="GO" id="GO:0016853">
    <property type="term" value="F:isomerase activity"/>
    <property type="evidence" value="ECO:0007669"/>
    <property type="project" value="UniProtKB-KW"/>
</dbReference>
<dbReference type="GO" id="GO:0006694">
    <property type="term" value="P:steroid biosynthetic process"/>
    <property type="evidence" value="ECO:0007669"/>
    <property type="project" value="InterPro"/>
</dbReference>
<dbReference type="RefSeq" id="WP_145031104.1">
    <property type="nucleotide sequence ID" value="NZ_CP036271.1"/>
</dbReference>
<protein>
    <submittedName>
        <fullName evidence="4">3 beta-hydroxysteroid dehydrogenase/Delta 5--&gt;4-isomerase</fullName>
    </submittedName>
</protein>
<dbReference type="InParanoid" id="A0A517SGT5"/>